<dbReference type="OrthoDB" id="117048at2"/>
<organism evidence="3 4">
    <name type="scientific">Silvibacterium bohemicum</name>
    <dbReference type="NCBI Taxonomy" id="1577686"/>
    <lineage>
        <taxon>Bacteria</taxon>
        <taxon>Pseudomonadati</taxon>
        <taxon>Acidobacteriota</taxon>
        <taxon>Terriglobia</taxon>
        <taxon>Terriglobales</taxon>
        <taxon>Acidobacteriaceae</taxon>
        <taxon>Silvibacterium</taxon>
    </lineage>
</organism>
<evidence type="ECO:0000256" key="2">
    <source>
        <dbReference type="SAM" id="SignalP"/>
    </source>
</evidence>
<dbReference type="Pfam" id="PF13646">
    <property type="entry name" value="HEAT_2"/>
    <property type="match status" value="1"/>
</dbReference>
<protein>
    <submittedName>
        <fullName evidence="3">HEAT repeat protein</fullName>
    </submittedName>
</protein>
<dbReference type="EMBL" id="JACHEK010000005">
    <property type="protein sequence ID" value="MBB6144594.1"/>
    <property type="molecule type" value="Genomic_DNA"/>
</dbReference>
<evidence type="ECO:0000313" key="4">
    <source>
        <dbReference type="Proteomes" id="UP000538666"/>
    </source>
</evidence>
<dbReference type="RefSeq" id="WP_050059805.1">
    <property type="nucleotide sequence ID" value="NZ_JACHEK010000005.1"/>
</dbReference>
<reference evidence="3 4" key="1">
    <citation type="submission" date="2020-08" db="EMBL/GenBank/DDBJ databases">
        <title>Genomic Encyclopedia of Type Strains, Phase IV (KMG-IV): sequencing the most valuable type-strain genomes for metagenomic binning, comparative biology and taxonomic classification.</title>
        <authorList>
            <person name="Goeker M."/>
        </authorList>
    </citation>
    <scope>NUCLEOTIDE SEQUENCE [LARGE SCALE GENOMIC DNA]</scope>
    <source>
        <strain evidence="3 4">DSM 103733</strain>
    </source>
</reference>
<dbReference type="Gene3D" id="1.25.10.10">
    <property type="entry name" value="Leucine-rich Repeat Variant"/>
    <property type="match status" value="2"/>
</dbReference>
<feature type="signal peptide" evidence="2">
    <location>
        <begin position="1"/>
        <end position="23"/>
    </location>
</feature>
<feature type="region of interest" description="Disordered" evidence="1">
    <location>
        <begin position="26"/>
        <end position="57"/>
    </location>
</feature>
<feature type="compositionally biased region" description="Low complexity" evidence="1">
    <location>
        <begin position="26"/>
        <end position="39"/>
    </location>
</feature>
<dbReference type="InterPro" id="IPR011989">
    <property type="entry name" value="ARM-like"/>
</dbReference>
<name>A0A841K2W4_9BACT</name>
<proteinExistence type="predicted"/>
<dbReference type="InterPro" id="IPR016024">
    <property type="entry name" value="ARM-type_fold"/>
</dbReference>
<evidence type="ECO:0000256" key="1">
    <source>
        <dbReference type="SAM" id="MobiDB-lite"/>
    </source>
</evidence>
<gene>
    <name evidence="3" type="ORF">HNQ77_002550</name>
</gene>
<dbReference type="SUPFAM" id="SSF48371">
    <property type="entry name" value="ARM repeat"/>
    <property type="match status" value="1"/>
</dbReference>
<feature type="chain" id="PRO_5032684691" evidence="2">
    <location>
        <begin position="24"/>
        <end position="330"/>
    </location>
</feature>
<feature type="compositionally biased region" description="Basic residues" evidence="1">
    <location>
        <begin position="316"/>
        <end position="330"/>
    </location>
</feature>
<dbReference type="AlphaFoldDB" id="A0A841K2W4"/>
<dbReference type="Proteomes" id="UP000538666">
    <property type="component" value="Unassembled WGS sequence"/>
</dbReference>
<keyword evidence="2" id="KW-0732">Signal</keyword>
<evidence type="ECO:0000313" key="3">
    <source>
        <dbReference type="EMBL" id="MBB6144594.1"/>
    </source>
</evidence>
<sequence>MKNFAQTVIFSAILLSAVPVVQAQSDSSSNNNQAAQASQGSDEPDQPVTAHSDQLKSNQGDALTTAWQMLQSTSQASKPREHVSLLVALGTLGGYKQAEEMITSAMKDNNLDVKLAAVASAGTTEDHAFIPALRIAMEYQAPEVVVTAAASLWKMGDHTGMNVLQGVLTGQMKATSGMLKSGMHTVNRDLHDPSTMATMGAEEGASMLFGPVGIALAAVKFAHPGPSANSPRVIAAGLLASDPNESNQKALIQTLRDKDPFLRLASAKALGKFHGKDVTDALVDGFDDPKPSVRYMSAASYIRVTTPLTPEEVHQTTHKTSKKKPVAKQN</sequence>
<feature type="region of interest" description="Disordered" evidence="1">
    <location>
        <begin position="309"/>
        <end position="330"/>
    </location>
</feature>
<accession>A0A841K2W4</accession>
<keyword evidence="4" id="KW-1185">Reference proteome</keyword>
<comment type="caution">
    <text evidence="3">The sequence shown here is derived from an EMBL/GenBank/DDBJ whole genome shotgun (WGS) entry which is preliminary data.</text>
</comment>